<dbReference type="GO" id="GO:0003860">
    <property type="term" value="F:3-hydroxyisobutyryl-CoA hydrolase activity"/>
    <property type="evidence" value="ECO:0007669"/>
    <property type="project" value="UniProtKB-EC"/>
</dbReference>
<dbReference type="EMBL" id="CAAKMV010000128">
    <property type="protein sequence ID" value="VIO57208.1"/>
    <property type="molecule type" value="Genomic_DNA"/>
</dbReference>
<dbReference type="FunFam" id="3.90.226.10:FF:000026">
    <property type="entry name" value="3-hydroxyisobutyryl-CoA hydrolase, mitochondrial"/>
    <property type="match status" value="1"/>
</dbReference>
<evidence type="ECO:0000259" key="7">
    <source>
        <dbReference type="Pfam" id="PF16113"/>
    </source>
</evidence>
<accession>A0A2H3FHK8</accession>
<evidence type="ECO:0000256" key="2">
    <source>
        <dbReference type="ARBA" id="ARBA00004173"/>
    </source>
</evidence>
<dbReference type="EMBL" id="CAJPIJ010000164">
    <property type="protein sequence ID" value="CAG2000086.1"/>
    <property type="molecule type" value="Genomic_DNA"/>
</dbReference>
<evidence type="ECO:0000256" key="4">
    <source>
        <dbReference type="ARBA" id="ARBA00022801"/>
    </source>
</evidence>
<feature type="domain" description="Enoyl-CoA hydratase/isomerase" evidence="7">
    <location>
        <begin position="70"/>
        <end position="410"/>
    </location>
</feature>
<dbReference type="InterPro" id="IPR029045">
    <property type="entry name" value="ClpP/crotonase-like_dom_sf"/>
</dbReference>
<dbReference type="AlphaFoldDB" id="A0A2H3FHK8"/>
<sequence length="506" mass="56296">MSFRTFAARAGAAANVTSRGLPRSFNMVQQGKVLSSSLGARQVSDEATTIKPLPEDEPNDVVFESKYGLRTMMLNRPQKLNSLNSSMIRKMVPRLVEWEKSDLANVVVLKGAGHKALCAGGDVAALAEMNQQNETGWMRSSAYFALEYKLDHYIATYNKPYIAFMDGITMGGGVGLSAHAPFRIATENTVFAMPETGIGFFPDVGASFFLPRMNGSIGTYLALTSAQLRGPNVFYAGIATHYLHSTSLPDLEARLAELRFRDSDTLPERLALINQTLEEFCTGLPHDQPIELTGAVRQAIDRCFNRHTITEIIAALKAEKGNSSTRGWARQQLETLHKRSPTALHVALRQMRIGGEWDIAETFKREHQIATKFMQHHDFTEGVSALLIRKNAPVWEPESLAAIGGTNVAKPFFEYDDDHPLHLFTDRTYKEYPHQELGVPTEKEVEKVLSQGTYTREELANKIIASRNGRQGISEVVADIIDRKTVVNDKRKAVWMKDEVAPGSRL</sequence>
<dbReference type="NCBIfam" id="NF004127">
    <property type="entry name" value="PRK05617.1"/>
    <property type="match status" value="1"/>
</dbReference>
<protein>
    <recommendedName>
        <fullName evidence="3">3-hydroxyisobutyryl-CoA hydrolase</fullName>
        <ecNumber evidence="3">3.1.2.4</ecNumber>
    </recommendedName>
    <alternativeName>
        <fullName evidence="6">3-hydroxyisobutyryl-coenzyme A hydrolase</fullName>
    </alternativeName>
</protein>
<dbReference type="GO" id="GO:0005739">
    <property type="term" value="C:mitochondrion"/>
    <property type="evidence" value="ECO:0007669"/>
    <property type="project" value="UniProtKB-SubCell"/>
</dbReference>
<dbReference type="PANTHER" id="PTHR43176">
    <property type="entry name" value="3-HYDROXYISOBUTYRYL-COA HYDROLASE-RELATED"/>
    <property type="match status" value="1"/>
</dbReference>
<dbReference type="Proteomes" id="UP000746612">
    <property type="component" value="Unassembled WGS sequence"/>
</dbReference>
<dbReference type="SUPFAM" id="SSF52096">
    <property type="entry name" value="ClpP/crotonase"/>
    <property type="match status" value="1"/>
</dbReference>
<organism evidence="8 10">
    <name type="scientific">Gibberella zeae</name>
    <name type="common">Wheat head blight fungus</name>
    <name type="synonym">Fusarium graminearum</name>
    <dbReference type="NCBI Taxonomy" id="5518"/>
    <lineage>
        <taxon>Eukaryota</taxon>
        <taxon>Fungi</taxon>
        <taxon>Dikarya</taxon>
        <taxon>Ascomycota</taxon>
        <taxon>Pezizomycotina</taxon>
        <taxon>Sordariomycetes</taxon>
        <taxon>Hypocreomycetidae</taxon>
        <taxon>Hypocreales</taxon>
        <taxon>Nectriaceae</taxon>
        <taxon>Fusarium</taxon>
    </lineage>
</organism>
<comment type="catalytic activity">
    <reaction evidence="1">
        <text>3-hydroxy-2-methylpropanoyl-CoA + H2O = 3-hydroxy-2-methylpropanoate + CoA + H(+)</text>
        <dbReference type="Rhea" id="RHEA:20888"/>
        <dbReference type="ChEBI" id="CHEBI:11805"/>
        <dbReference type="ChEBI" id="CHEBI:15377"/>
        <dbReference type="ChEBI" id="CHEBI:15378"/>
        <dbReference type="ChEBI" id="CHEBI:57287"/>
        <dbReference type="ChEBI" id="CHEBI:57340"/>
        <dbReference type="EC" id="3.1.2.4"/>
    </reaction>
</comment>
<dbReference type="CDD" id="cd06558">
    <property type="entry name" value="crotonase-like"/>
    <property type="match status" value="1"/>
</dbReference>
<gene>
    <name evidence="9" type="ORF">FUG_LOCUS244964</name>
    <name evidence="8" type="ORF">MDCFG202_LOCUS457110</name>
</gene>
<dbReference type="InterPro" id="IPR045004">
    <property type="entry name" value="ECH_dom"/>
</dbReference>
<dbReference type="Pfam" id="PF16113">
    <property type="entry name" value="ECH_2"/>
    <property type="match status" value="1"/>
</dbReference>
<keyword evidence="5" id="KW-0496">Mitochondrion</keyword>
<dbReference type="PANTHER" id="PTHR43176:SF3">
    <property type="entry name" value="3-HYDROXYISOBUTYRYL-COA HYDROLASE, MITOCHONDRIAL"/>
    <property type="match status" value="1"/>
</dbReference>
<evidence type="ECO:0000313" key="9">
    <source>
        <dbReference type="EMBL" id="VIO57208.1"/>
    </source>
</evidence>
<proteinExistence type="predicted"/>
<name>A0A2H3FHK8_GIBZA</name>
<dbReference type="InterPro" id="IPR032259">
    <property type="entry name" value="HIBYL-CoA-H"/>
</dbReference>
<evidence type="ECO:0000256" key="3">
    <source>
        <dbReference type="ARBA" id="ARBA00011915"/>
    </source>
</evidence>
<dbReference type="GO" id="GO:0006574">
    <property type="term" value="P:L-valine catabolic process"/>
    <property type="evidence" value="ECO:0007669"/>
    <property type="project" value="TreeGrafter"/>
</dbReference>
<dbReference type="Gene3D" id="3.90.226.10">
    <property type="entry name" value="2-enoyl-CoA Hydratase, Chain A, domain 1"/>
    <property type="match status" value="1"/>
</dbReference>
<evidence type="ECO:0000256" key="5">
    <source>
        <dbReference type="ARBA" id="ARBA00023128"/>
    </source>
</evidence>
<keyword evidence="4" id="KW-0378">Hydrolase</keyword>
<reference evidence="9" key="1">
    <citation type="submission" date="2019-04" db="EMBL/GenBank/DDBJ databases">
        <authorList>
            <person name="Melise S."/>
            <person name="Noan J."/>
            <person name="Okalmin O."/>
        </authorList>
    </citation>
    <scope>NUCLEOTIDE SEQUENCE</scope>
    <source>
        <strain evidence="9">FN9</strain>
    </source>
</reference>
<evidence type="ECO:0000313" key="8">
    <source>
        <dbReference type="EMBL" id="CAG2000086.1"/>
    </source>
</evidence>
<reference evidence="8" key="2">
    <citation type="submission" date="2021-03" db="EMBL/GenBank/DDBJ databases">
        <authorList>
            <person name="Alouane T."/>
            <person name="Langin T."/>
            <person name="Bonhomme L."/>
        </authorList>
    </citation>
    <scope>NUCLEOTIDE SEQUENCE</scope>
    <source>
        <strain evidence="8">MDC_Fg202</strain>
    </source>
</reference>
<dbReference type="OrthoDB" id="1737613at2759"/>
<evidence type="ECO:0000256" key="1">
    <source>
        <dbReference type="ARBA" id="ARBA00001709"/>
    </source>
</evidence>
<dbReference type="EC" id="3.1.2.4" evidence="3"/>
<dbReference type="OMA" id="EVFTMEY"/>
<evidence type="ECO:0000256" key="6">
    <source>
        <dbReference type="ARBA" id="ARBA00031181"/>
    </source>
</evidence>
<evidence type="ECO:0000313" key="10">
    <source>
        <dbReference type="Proteomes" id="UP000746612"/>
    </source>
</evidence>
<comment type="subcellular location">
    <subcellularLocation>
        <location evidence="2">Mitochondrion</location>
    </subcellularLocation>
</comment>